<organism evidence="2 3">
    <name type="scientific">Ignelater luminosus</name>
    <name type="common">Cucubano</name>
    <name type="synonym">Pyrophorus luminosus</name>
    <dbReference type="NCBI Taxonomy" id="2038154"/>
    <lineage>
        <taxon>Eukaryota</taxon>
        <taxon>Metazoa</taxon>
        <taxon>Ecdysozoa</taxon>
        <taxon>Arthropoda</taxon>
        <taxon>Hexapoda</taxon>
        <taxon>Insecta</taxon>
        <taxon>Pterygota</taxon>
        <taxon>Neoptera</taxon>
        <taxon>Endopterygota</taxon>
        <taxon>Coleoptera</taxon>
        <taxon>Polyphaga</taxon>
        <taxon>Elateriformia</taxon>
        <taxon>Elateroidea</taxon>
        <taxon>Elateridae</taxon>
        <taxon>Agrypninae</taxon>
        <taxon>Pyrophorini</taxon>
        <taxon>Ignelater</taxon>
    </lineage>
</organism>
<evidence type="ECO:0000313" key="2">
    <source>
        <dbReference type="EMBL" id="KAF2879748.1"/>
    </source>
</evidence>
<sequence>MDNRRNTTTDRKEKFPSQDNKGTKKQNNSNILLDKNGKIIPDTKKKLERWTEYVRELFEDERQQEIIQDDANGENGPNITKEEVIYPDDTILIAAPIEDLQRLVDRMMEYSEESGLRLNGQDTNSFDSESSKEDALQNIPPSNPPANKHDLVSWDDVDDQFVHCMKIPDDKACVILADLNRSSSELDIFSKLFPKSLLQYIAQGTNRRRLEILEQATNRKEKRIDTHEIMIFGISSLKPIKRGIKIWERCDSRTGYVYDFDIYLGKESETTEGTLGERVVSFHSPQSGCALQQEKICPIRKKKCKRGEHESMHNNNGTIGYLWMDTKEVMVLSNCYGNESVEISPTGNDGTKNELSCPEAIQLYNSHMGGGTCLIS</sequence>
<dbReference type="PANTHER" id="PTHR46599:SF3">
    <property type="entry name" value="PIGGYBAC TRANSPOSABLE ELEMENT-DERIVED PROTEIN 4"/>
    <property type="match status" value="1"/>
</dbReference>
<feature type="compositionally biased region" description="Polar residues" evidence="1">
    <location>
        <begin position="17"/>
        <end position="31"/>
    </location>
</feature>
<dbReference type="EMBL" id="VTPC01091081">
    <property type="protein sequence ID" value="KAF2879748.1"/>
    <property type="molecule type" value="Genomic_DNA"/>
</dbReference>
<name>A0A8K0FYY6_IGNLU</name>
<protein>
    <recommendedName>
        <fullName evidence="4">PiggyBac transposable element-derived protein domain-containing protein</fullName>
    </recommendedName>
</protein>
<dbReference type="PANTHER" id="PTHR46599">
    <property type="entry name" value="PIGGYBAC TRANSPOSABLE ELEMENT-DERIVED PROTEIN 4"/>
    <property type="match status" value="1"/>
</dbReference>
<dbReference type="AlphaFoldDB" id="A0A8K0FYY6"/>
<evidence type="ECO:0008006" key="4">
    <source>
        <dbReference type="Google" id="ProtNLM"/>
    </source>
</evidence>
<accession>A0A8K0FYY6</accession>
<comment type="caution">
    <text evidence="2">The sequence shown here is derived from an EMBL/GenBank/DDBJ whole genome shotgun (WGS) entry which is preliminary data.</text>
</comment>
<proteinExistence type="predicted"/>
<feature type="region of interest" description="Disordered" evidence="1">
    <location>
        <begin position="1"/>
        <end position="37"/>
    </location>
</feature>
<gene>
    <name evidence="2" type="ORF">ILUMI_26424</name>
</gene>
<dbReference type="Proteomes" id="UP000801492">
    <property type="component" value="Unassembled WGS sequence"/>
</dbReference>
<feature type="compositionally biased region" description="Basic and acidic residues" evidence="1">
    <location>
        <begin position="1"/>
        <end position="16"/>
    </location>
</feature>
<evidence type="ECO:0000313" key="3">
    <source>
        <dbReference type="Proteomes" id="UP000801492"/>
    </source>
</evidence>
<dbReference type="OrthoDB" id="118105at2759"/>
<keyword evidence="3" id="KW-1185">Reference proteome</keyword>
<reference evidence="2" key="1">
    <citation type="submission" date="2019-08" db="EMBL/GenBank/DDBJ databases">
        <title>The genome of the North American firefly Photinus pyralis.</title>
        <authorList>
            <consortium name="Photinus pyralis genome working group"/>
            <person name="Fallon T.R."/>
            <person name="Sander Lower S.E."/>
            <person name="Weng J.-K."/>
        </authorList>
    </citation>
    <scope>NUCLEOTIDE SEQUENCE</scope>
    <source>
        <strain evidence="2">TRF0915ILg1</strain>
        <tissue evidence="2">Whole body</tissue>
    </source>
</reference>
<feature type="region of interest" description="Disordered" evidence="1">
    <location>
        <begin position="114"/>
        <end position="149"/>
    </location>
</feature>
<evidence type="ECO:0000256" key="1">
    <source>
        <dbReference type="SAM" id="MobiDB-lite"/>
    </source>
</evidence>